<dbReference type="InterPro" id="IPR010499">
    <property type="entry name" value="AraC_E-bd"/>
</dbReference>
<dbReference type="Gene3D" id="3.20.80.10">
    <property type="entry name" value="Regulatory factor, effector binding domain"/>
    <property type="match status" value="1"/>
</dbReference>
<dbReference type="InterPro" id="IPR018062">
    <property type="entry name" value="HTH_AraC-typ_CS"/>
</dbReference>
<dbReference type="InterPro" id="IPR029442">
    <property type="entry name" value="GyrI-like"/>
</dbReference>
<name>A0ABV5GI87_9FLAO</name>
<dbReference type="InterPro" id="IPR011256">
    <property type="entry name" value="Reg_factor_effector_dom_sf"/>
</dbReference>
<dbReference type="PROSITE" id="PS01124">
    <property type="entry name" value="HTH_ARAC_FAMILY_2"/>
    <property type="match status" value="1"/>
</dbReference>
<dbReference type="PROSITE" id="PS00041">
    <property type="entry name" value="HTH_ARAC_FAMILY_1"/>
    <property type="match status" value="1"/>
</dbReference>
<dbReference type="PANTHER" id="PTHR40055">
    <property type="entry name" value="TRANSCRIPTIONAL REGULATOR YGIV-RELATED"/>
    <property type="match status" value="1"/>
</dbReference>
<protein>
    <submittedName>
        <fullName evidence="5">GyrI-like domain-containing protein</fullName>
    </submittedName>
</protein>
<evidence type="ECO:0000259" key="4">
    <source>
        <dbReference type="PROSITE" id="PS01124"/>
    </source>
</evidence>
<dbReference type="SUPFAM" id="SSF55136">
    <property type="entry name" value="Probable bacterial effector-binding domain"/>
    <property type="match status" value="1"/>
</dbReference>
<keyword evidence="1" id="KW-0805">Transcription regulation</keyword>
<evidence type="ECO:0000313" key="6">
    <source>
        <dbReference type="Proteomes" id="UP001589607"/>
    </source>
</evidence>
<dbReference type="Gene3D" id="1.10.10.60">
    <property type="entry name" value="Homeodomain-like"/>
    <property type="match status" value="2"/>
</dbReference>
<evidence type="ECO:0000313" key="5">
    <source>
        <dbReference type="EMBL" id="MFB9095013.1"/>
    </source>
</evidence>
<proteinExistence type="predicted"/>
<evidence type="ECO:0000256" key="2">
    <source>
        <dbReference type="ARBA" id="ARBA00023125"/>
    </source>
</evidence>
<dbReference type="PANTHER" id="PTHR40055:SF1">
    <property type="entry name" value="TRANSCRIPTIONAL REGULATOR YGIV-RELATED"/>
    <property type="match status" value="1"/>
</dbReference>
<dbReference type="SMART" id="SM00342">
    <property type="entry name" value="HTH_ARAC"/>
    <property type="match status" value="1"/>
</dbReference>
<keyword evidence="3" id="KW-0804">Transcription</keyword>
<dbReference type="Proteomes" id="UP001589607">
    <property type="component" value="Unassembled WGS sequence"/>
</dbReference>
<dbReference type="PRINTS" id="PR00032">
    <property type="entry name" value="HTHARAC"/>
</dbReference>
<dbReference type="InterPro" id="IPR020449">
    <property type="entry name" value="Tscrpt_reg_AraC-type_HTH"/>
</dbReference>
<reference evidence="5 6" key="1">
    <citation type="submission" date="2024-09" db="EMBL/GenBank/DDBJ databases">
        <authorList>
            <person name="Sun Q."/>
            <person name="Mori K."/>
        </authorList>
    </citation>
    <scope>NUCLEOTIDE SEQUENCE [LARGE SCALE GENOMIC DNA]</scope>
    <source>
        <strain evidence="5 6">CECT 7955</strain>
    </source>
</reference>
<comment type="caution">
    <text evidence="5">The sequence shown here is derived from an EMBL/GenBank/DDBJ whole genome shotgun (WGS) entry which is preliminary data.</text>
</comment>
<dbReference type="InterPro" id="IPR018060">
    <property type="entry name" value="HTH_AraC"/>
</dbReference>
<gene>
    <name evidence="5" type="ORF">ACFFVF_00670</name>
</gene>
<dbReference type="EMBL" id="JBHMEY010000001">
    <property type="protein sequence ID" value="MFB9095013.1"/>
    <property type="molecule type" value="Genomic_DNA"/>
</dbReference>
<keyword evidence="2" id="KW-0238">DNA-binding</keyword>
<dbReference type="InterPro" id="IPR009057">
    <property type="entry name" value="Homeodomain-like_sf"/>
</dbReference>
<evidence type="ECO:0000256" key="3">
    <source>
        <dbReference type="ARBA" id="ARBA00023163"/>
    </source>
</evidence>
<dbReference type="RefSeq" id="WP_236454749.1">
    <property type="nucleotide sequence ID" value="NZ_CBCSGE010000007.1"/>
</dbReference>
<dbReference type="Pfam" id="PF06445">
    <property type="entry name" value="GyrI-like"/>
    <property type="match status" value="1"/>
</dbReference>
<feature type="domain" description="HTH araC/xylS-type" evidence="4">
    <location>
        <begin position="11"/>
        <end position="109"/>
    </location>
</feature>
<sequence>MKNKTQIDRYKTLIDFIHDNFKREITAKEIENICFYSYRNINRIFQAIHQESIGQYIKRIRIEKSAEYIKFTNSTIADVASIVGFNDLAVFSKAFKSRFEISPLKYRKKVIKVDIPFTYLDNHNFTLSNQEIDYEIVILPKYKILYLPYKGDYKDIKKIDTVWNKLLTYAEKNILLNDTTLFLAEIVDDNEITDTNNCRYNAAITIPEFEVFPQTGLYNVKMINQQKYAKFKHIGSHESSFETYTKIFANWMTTINQELIDKPILEIYSNEENKKKFITDIYIPIK</sequence>
<accession>A0ABV5GI87</accession>
<keyword evidence="6" id="KW-1185">Reference proteome</keyword>
<dbReference type="Pfam" id="PF12833">
    <property type="entry name" value="HTH_18"/>
    <property type="match status" value="1"/>
</dbReference>
<dbReference type="SMART" id="SM00871">
    <property type="entry name" value="AraC_E_bind"/>
    <property type="match status" value="1"/>
</dbReference>
<dbReference type="SUPFAM" id="SSF46689">
    <property type="entry name" value="Homeodomain-like"/>
    <property type="match status" value="1"/>
</dbReference>
<evidence type="ECO:0000256" key="1">
    <source>
        <dbReference type="ARBA" id="ARBA00023015"/>
    </source>
</evidence>
<organism evidence="5 6">
    <name type="scientific">Flavobacterium jumunjinense</name>
    <dbReference type="NCBI Taxonomy" id="998845"/>
    <lineage>
        <taxon>Bacteria</taxon>
        <taxon>Pseudomonadati</taxon>
        <taxon>Bacteroidota</taxon>
        <taxon>Flavobacteriia</taxon>
        <taxon>Flavobacteriales</taxon>
        <taxon>Flavobacteriaceae</taxon>
        <taxon>Flavobacterium</taxon>
    </lineage>
</organism>
<dbReference type="InterPro" id="IPR050908">
    <property type="entry name" value="SmbC-like"/>
</dbReference>